<proteinExistence type="inferred from homology"/>
<keyword evidence="13" id="KW-1185">Reference proteome</keyword>
<dbReference type="NCBIfam" id="TIGR00217">
    <property type="entry name" value="malQ"/>
    <property type="match status" value="1"/>
</dbReference>
<evidence type="ECO:0000256" key="9">
    <source>
        <dbReference type="ARBA" id="ARBA00031501"/>
    </source>
</evidence>
<gene>
    <name evidence="12" type="ORF">CSPHI_08640</name>
</gene>
<evidence type="ECO:0000256" key="4">
    <source>
        <dbReference type="ARBA" id="ARBA00020295"/>
    </source>
</evidence>
<keyword evidence="5 10" id="KW-0328">Glycosyltransferase</keyword>
<accession>A0A1L7CZ20</accession>
<dbReference type="Proteomes" id="UP000185469">
    <property type="component" value="Chromosome"/>
</dbReference>
<dbReference type="PANTHER" id="PTHR32438:SF5">
    <property type="entry name" value="4-ALPHA-GLUCANOTRANSFERASE DPE1, CHLOROPLASTIC_AMYLOPLASTIC"/>
    <property type="match status" value="1"/>
</dbReference>
<dbReference type="SUPFAM" id="SSF51445">
    <property type="entry name" value="(Trans)glycosidases"/>
    <property type="match status" value="1"/>
</dbReference>
<dbReference type="Pfam" id="PF02446">
    <property type="entry name" value="Glyco_hydro_77"/>
    <property type="match status" value="1"/>
</dbReference>
<dbReference type="EMBL" id="CP009248">
    <property type="protein sequence ID" value="APT91080.1"/>
    <property type="molecule type" value="Genomic_DNA"/>
</dbReference>
<feature type="domain" description="MalQ N-terminal beta-sandwich" evidence="11">
    <location>
        <begin position="69"/>
        <end position="159"/>
    </location>
</feature>
<evidence type="ECO:0000256" key="5">
    <source>
        <dbReference type="ARBA" id="ARBA00022676"/>
    </source>
</evidence>
<dbReference type="InterPro" id="IPR003385">
    <property type="entry name" value="Glyco_hydro_77"/>
</dbReference>
<dbReference type="GO" id="GO:0005975">
    <property type="term" value="P:carbohydrate metabolic process"/>
    <property type="evidence" value="ECO:0007669"/>
    <property type="project" value="InterPro"/>
</dbReference>
<reference evidence="12 13" key="1">
    <citation type="submission" date="2014-08" db="EMBL/GenBank/DDBJ databases">
        <title>Complete genome sequence of Corynebacterium sphenisci CECT 5990(T) (=DSM 44792(T)), isolated from healthy wild penguins.</title>
        <authorList>
            <person name="Ruckert C."/>
            <person name="Albersmeier A."/>
            <person name="Winkler A."/>
            <person name="Kalinowski J."/>
        </authorList>
    </citation>
    <scope>NUCLEOTIDE SEQUENCE [LARGE SCALE GENOMIC DNA]</scope>
    <source>
        <strain evidence="12 13">DSM 44792</strain>
    </source>
</reference>
<evidence type="ECO:0000313" key="13">
    <source>
        <dbReference type="Proteomes" id="UP000185469"/>
    </source>
</evidence>
<sequence>MTGPLADLAEDLGIATRYTSAEGEEVQVSRRTVLAIAAAMDVDLGEDPDDAAIHAAREAFADRAWRRLLPPVVVATAGVHRSVLVHVPDGTPVHVSAVLADGGVRPLAQLEHNVAPRVVDGVRLGEAAFAVPEDLPLGWHELVADNDGAEARCPLAVTPRRLSTADDLVARPATGVMAQLYSVRSDRSWGIGDFTTLGDLATVCAEHAGADYVLVNPLHAAEPAPPVEDSPYLPTTRRYINPIYVRVEMIPEFSYLPPADAEELRELGERFRRRNRSAGRIERNPIYRAKLRALHELHRIPLSPVRAADFARFREEEGEGLVAYATWCADRELEQRRRARAAAEAAAAGDDSFTPAEPGLEWVEPLGAHEDPAALHAELVDFHCWLQWICDSQLAEAQRAAKEAGMRIGVMADLAVGVHPGGSDARNLADWMAPGASVGAPPDGYNQQGQDWSQPPWDPHKLAEAAYLPWRDMLRTVLRHSGGIRVDHILGMFRLWWMPRMASPLEGTYVRYDHEAMVGILALEAELAGAAVIGEDLGTFEPWVQDYLAERGVMGTSILWFEGDGGRPKPRADYRRLCLASVTTHDLPPTAGYLDGAHIRLREELGLLLSDPAAEDARDLDWVRRVLAEVDAAGCFAGTAAGADWANATRDTLPGADDLVVGLHRWLAGTPAALTCMALVDMVGDRSIQNQPGTTVAQHPNWCMPLVDGSGRAVLVRELPELDLFRRVAAASRRPEQG</sequence>
<dbReference type="Gene3D" id="3.20.20.80">
    <property type="entry name" value="Glycosidases"/>
    <property type="match status" value="1"/>
</dbReference>
<comment type="catalytic activity">
    <reaction evidence="1 10">
        <text>Transfers a segment of a (1-&gt;4)-alpha-D-glucan to a new position in an acceptor, which may be glucose or a (1-&gt;4)-alpha-D-glucan.</text>
        <dbReference type="EC" id="2.4.1.25"/>
    </reaction>
</comment>
<evidence type="ECO:0000256" key="3">
    <source>
        <dbReference type="ARBA" id="ARBA00012560"/>
    </source>
</evidence>
<evidence type="ECO:0000256" key="7">
    <source>
        <dbReference type="ARBA" id="ARBA00023277"/>
    </source>
</evidence>
<evidence type="ECO:0000256" key="8">
    <source>
        <dbReference type="ARBA" id="ARBA00031423"/>
    </source>
</evidence>
<dbReference type="PANTHER" id="PTHR32438">
    <property type="entry name" value="4-ALPHA-GLUCANOTRANSFERASE DPE1, CHLOROPLASTIC/AMYLOPLASTIC"/>
    <property type="match status" value="1"/>
</dbReference>
<dbReference type="STRING" id="1437874.CSPHI_08640"/>
<organism evidence="12 13">
    <name type="scientific">Corynebacterium sphenisci DSM 44792</name>
    <dbReference type="NCBI Taxonomy" id="1437874"/>
    <lineage>
        <taxon>Bacteria</taxon>
        <taxon>Bacillati</taxon>
        <taxon>Actinomycetota</taxon>
        <taxon>Actinomycetes</taxon>
        <taxon>Mycobacteriales</taxon>
        <taxon>Corynebacteriaceae</taxon>
        <taxon>Corynebacterium</taxon>
    </lineage>
</organism>
<evidence type="ECO:0000256" key="2">
    <source>
        <dbReference type="ARBA" id="ARBA00005684"/>
    </source>
</evidence>
<protein>
    <recommendedName>
        <fullName evidence="4 10">4-alpha-glucanotransferase</fullName>
        <ecNumber evidence="3 10">2.4.1.25</ecNumber>
    </recommendedName>
    <alternativeName>
        <fullName evidence="8 10">Amylomaltase</fullName>
    </alternativeName>
    <alternativeName>
        <fullName evidence="9 10">Disproportionating enzyme</fullName>
    </alternativeName>
</protein>
<dbReference type="AlphaFoldDB" id="A0A1L7CZ20"/>
<name>A0A1L7CZ20_9CORY</name>
<evidence type="ECO:0000313" key="12">
    <source>
        <dbReference type="EMBL" id="APT91080.1"/>
    </source>
</evidence>
<comment type="similarity">
    <text evidence="2 10">Belongs to the disproportionating enzyme family.</text>
</comment>
<dbReference type="InterPro" id="IPR048458">
    <property type="entry name" value="MalQ_N"/>
</dbReference>
<evidence type="ECO:0000259" key="11">
    <source>
        <dbReference type="Pfam" id="PF21226"/>
    </source>
</evidence>
<evidence type="ECO:0000256" key="10">
    <source>
        <dbReference type="RuleBase" id="RU361207"/>
    </source>
</evidence>
<dbReference type="EC" id="2.4.1.25" evidence="3 10"/>
<dbReference type="Pfam" id="PF21226">
    <property type="entry name" value="MalQ_N"/>
    <property type="match status" value="1"/>
</dbReference>
<evidence type="ECO:0000256" key="1">
    <source>
        <dbReference type="ARBA" id="ARBA00000439"/>
    </source>
</evidence>
<keyword evidence="7 10" id="KW-0119">Carbohydrate metabolism</keyword>
<dbReference type="GO" id="GO:0004134">
    <property type="term" value="F:4-alpha-glucanotransferase activity"/>
    <property type="evidence" value="ECO:0007669"/>
    <property type="project" value="UniProtKB-EC"/>
</dbReference>
<dbReference type="InterPro" id="IPR017853">
    <property type="entry name" value="GH"/>
</dbReference>
<dbReference type="KEGG" id="csph:CSPHI_08640"/>
<keyword evidence="6 10" id="KW-0808">Transferase</keyword>
<evidence type="ECO:0000256" key="6">
    <source>
        <dbReference type="ARBA" id="ARBA00022679"/>
    </source>
</evidence>